<protein>
    <submittedName>
        <fullName evidence="8">Uncharacterized protein</fullName>
    </submittedName>
</protein>
<evidence type="ECO:0000256" key="3">
    <source>
        <dbReference type="ARBA" id="ARBA00038335"/>
    </source>
</evidence>
<evidence type="ECO:0000259" key="6">
    <source>
        <dbReference type="Pfam" id="PF04003"/>
    </source>
</evidence>
<dbReference type="GeneID" id="25901496"/>
<evidence type="ECO:0000313" key="8">
    <source>
        <dbReference type="EMBL" id="KNC86897.1"/>
    </source>
</evidence>
<comment type="subcellular location">
    <subcellularLocation>
        <location evidence="1">Nucleus</location>
    </subcellularLocation>
</comment>
<dbReference type="PANTHER" id="PTHR44267">
    <property type="entry name" value="WD REPEAT-CONTAINING PROTEIN 43"/>
    <property type="match status" value="1"/>
</dbReference>
<gene>
    <name evidence="8" type="ORF">SARC_00992</name>
</gene>
<evidence type="ECO:0000256" key="1">
    <source>
        <dbReference type="ARBA" id="ARBA00004123"/>
    </source>
</evidence>
<dbReference type="Proteomes" id="UP000054560">
    <property type="component" value="Unassembled WGS sequence"/>
</dbReference>
<evidence type="ECO:0000259" key="7">
    <source>
        <dbReference type="Pfam" id="PF23342"/>
    </source>
</evidence>
<dbReference type="Pfam" id="PF04003">
    <property type="entry name" value="Utp12"/>
    <property type="match status" value="1"/>
</dbReference>
<feature type="compositionally biased region" description="Acidic residues" evidence="5">
    <location>
        <begin position="571"/>
        <end position="612"/>
    </location>
</feature>
<dbReference type="SUPFAM" id="SSF50978">
    <property type="entry name" value="WD40 repeat-like"/>
    <property type="match status" value="1"/>
</dbReference>
<dbReference type="AlphaFoldDB" id="A0A0L0GD02"/>
<dbReference type="InterPro" id="IPR036322">
    <property type="entry name" value="WD40_repeat_dom_sf"/>
</dbReference>
<dbReference type="GO" id="GO:0005730">
    <property type="term" value="C:nucleolus"/>
    <property type="evidence" value="ECO:0007669"/>
    <property type="project" value="TreeGrafter"/>
</dbReference>
<dbReference type="PROSITE" id="PS50294">
    <property type="entry name" value="WD_REPEATS_REGION"/>
    <property type="match status" value="1"/>
</dbReference>
<dbReference type="Gene3D" id="2.130.10.10">
    <property type="entry name" value="YVTN repeat-like/Quinoprotein amine dehydrogenase"/>
    <property type="match status" value="2"/>
</dbReference>
<proteinExistence type="inferred from homology"/>
<dbReference type="InterPro" id="IPR052414">
    <property type="entry name" value="U3_snoRNA-assoc_WDR"/>
</dbReference>
<evidence type="ECO:0000256" key="5">
    <source>
        <dbReference type="SAM" id="MobiDB-lite"/>
    </source>
</evidence>
<dbReference type="OrthoDB" id="30195at2759"/>
<feature type="domain" description="Small-subunit processome Utp12" evidence="6">
    <location>
        <begin position="442"/>
        <end position="546"/>
    </location>
</feature>
<dbReference type="GO" id="GO:0000462">
    <property type="term" value="P:maturation of SSU-rRNA from tricistronic rRNA transcript (SSU-rRNA, 5.8S rRNA, LSU-rRNA)"/>
    <property type="evidence" value="ECO:0007669"/>
    <property type="project" value="TreeGrafter"/>
</dbReference>
<reference evidence="8 9" key="1">
    <citation type="submission" date="2011-02" db="EMBL/GenBank/DDBJ databases">
        <title>The Genome Sequence of Sphaeroforma arctica JP610.</title>
        <authorList>
            <consortium name="The Broad Institute Genome Sequencing Platform"/>
            <person name="Russ C."/>
            <person name="Cuomo C."/>
            <person name="Young S.K."/>
            <person name="Zeng Q."/>
            <person name="Gargeya S."/>
            <person name="Alvarado L."/>
            <person name="Berlin A."/>
            <person name="Chapman S.B."/>
            <person name="Chen Z."/>
            <person name="Freedman E."/>
            <person name="Gellesch M."/>
            <person name="Goldberg J."/>
            <person name="Griggs A."/>
            <person name="Gujja S."/>
            <person name="Heilman E."/>
            <person name="Heiman D."/>
            <person name="Howarth C."/>
            <person name="Mehta T."/>
            <person name="Neiman D."/>
            <person name="Pearson M."/>
            <person name="Roberts A."/>
            <person name="Saif S."/>
            <person name="Shea T."/>
            <person name="Shenoy N."/>
            <person name="Sisk P."/>
            <person name="Stolte C."/>
            <person name="Sykes S."/>
            <person name="White J."/>
            <person name="Yandava C."/>
            <person name="Burger G."/>
            <person name="Gray M.W."/>
            <person name="Holland P.W.H."/>
            <person name="King N."/>
            <person name="Lang F.B.F."/>
            <person name="Roger A.J."/>
            <person name="Ruiz-Trillo I."/>
            <person name="Haas B."/>
            <person name="Nusbaum C."/>
            <person name="Birren B."/>
        </authorList>
    </citation>
    <scope>NUCLEOTIDE SEQUENCE [LARGE SCALE GENOMIC DNA]</scope>
    <source>
        <strain evidence="8 9">JP610</strain>
    </source>
</reference>
<dbReference type="PROSITE" id="PS50082">
    <property type="entry name" value="WD_REPEATS_2"/>
    <property type="match status" value="1"/>
</dbReference>
<keyword evidence="9" id="KW-1185">Reference proteome</keyword>
<evidence type="ECO:0000313" key="9">
    <source>
        <dbReference type="Proteomes" id="UP000054560"/>
    </source>
</evidence>
<dbReference type="PANTHER" id="PTHR44267:SF1">
    <property type="entry name" value="WD REPEAT-CONTAINING PROTEIN 43"/>
    <property type="match status" value="1"/>
</dbReference>
<comment type="similarity">
    <text evidence="3">Belongs to the UTP5 family.</text>
</comment>
<dbReference type="Pfam" id="PF23342">
    <property type="entry name" value="WDR90_beta-prop_4th"/>
    <property type="match status" value="1"/>
</dbReference>
<feature type="region of interest" description="Disordered" evidence="5">
    <location>
        <begin position="565"/>
        <end position="612"/>
    </location>
</feature>
<evidence type="ECO:0000256" key="4">
    <source>
        <dbReference type="PROSITE-ProRule" id="PRU00221"/>
    </source>
</evidence>
<dbReference type="InterPro" id="IPR015943">
    <property type="entry name" value="WD40/YVTN_repeat-like_dom_sf"/>
</dbReference>
<keyword evidence="4" id="KW-0853">WD repeat</keyword>
<keyword evidence="2" id="KW-0539">Nucleus</keyword>
<dbReference type="SMART" id="SM00320">
    <property type="entry name" value="WD40"/>
    <property type="match status" value="4"/>
</dbReference>
<dbReference type="STRING" id="667725.A0A0L0GD02"/>
<dbReference type="InterPro" id="IPR001680">
    <property type="entry name" value="WD40_rpt"/>
</dbReference>
<feature type="repeat" description="WD" evidence="4">
    <location>
        <begin position="87"/>
        <end position="128"/>
    </location>
</feature>
<accession>A0A0L0GD02</accession>
<evidence type="ECO:0000256" key="2">
    <source>
        <dbReference type="ARBA" id="ARBA00023242"/>
    </source>
</evidence>
<dbReference type="RefSeq" id="XP_014160799.1">
    <property type="nucleotide sequence ID" value="XM_014305324.1"/>
</dbReference>
<dbReference type="InterPro" id="IPR055440">
    <property type="entry name" value="Beta-prop_WDR90_4th"/>
</dbReference>
<dbReference type="EMBL" id="KQ241631">
    <property type="protein sequence ID" value="KNC86897.1"/>
    <property type="molecule type" value="Genomic_DNA"/>
</dbReference>
<dbReference type="InterPro" id="IPR007148">
    <property type="entry name" value="SSU_processome_Utp12"/>
</dbReference>
<dbReference type="eggNOG" id="KOG4547">
    <property type="taxonomic scope" value="Eukaryota"/>
</dbReference>
<organism evidence="8 9">
    <name type="scientific">Sphaeroforma arctica JP610</name>
    <dbReference type="NCBI Taxonomy" id="667725"/>
    <lineage>
        <taxon>Eukaryota</taxon>
        <taxon>Ichthyosporea</taxon>
        <taxon>Ichthyophonida</taxon>
        <taxon>Sphaeroforma</taxon>
    </lineage>
</organism>
<sequence length="612" mass="66314">MSIHSSVDPTGALYACLSTDGRLRIYDTATSKLVVQHVSDANLSDAYTCLAWNPSASNPTQSTIALGTRSGSVHLFDIAKSEVVKELKGHTEQVNAMIFSDDGSTLYTCSNDKHVQIWKVESGTSTSRFQADDHKVTALALCQNGKSILTAGRTVKLWDLDTKKTTKNFSGQEESIIQICVYPNGNQFLTFDNVGRFANVWNLKGKTAHTVGAIALQAASKCIAVTHSSSPDAQCNVVAVSHADEVRVWEVPNKKEAKSSGKQSKNPVFRCTFVSETPSTEAGSEDKSGSVPTSVLYACFNARLPENELCVVRGTPLRPAIENVSYKESTGKWSDGGTMARAPIHLMAATQQSDADARASRIKAAGDNAHIIGADNVHSEMPMNLDGQVEKKTPKTSQQDGPVLGDMIEIEQEDDMPTKRSRGKTTKADSLAKLLAQALHSNDLSLLEECISNTNEHVVRNTVQHLPTPYVIPFLEAIVAKFQAKPVRGAQLVPWIKTVMVVHTSYLMTVPNVRESLGGLSSLVDARLSVFRKLLALNGRLDLLLSQISVQAQLDGVSGLKENAVTFKDEDTSDSESESEDSQSEDEDAADDDMVEYSGDSEDESDEGDDEE</sequence>
<name>A0A0L0GD02_9EUKA</name>
<feature type="domain" description="WDR90 4th beta-propeller" evidence="7">
    <location>
        <begin position="9"/>
        <end position="144"/>
    </location>
</feature>